<reference evidence="1 2" key="1">
    <citation type="submission" date="2019-02" db="EMBL/GenBank/DDBJ databases">
        <title>Deep-cultivation of Planctomycetes and their phenomic and genomic characterization uncovers novel biology.</title>
        <authorList>
            <person name="Wiegand S."/>
            <person name="Jogler M."/>
            <person name="Boedeker C."/>
            <person name="Pinto D."/>
            <person name="Vollmers J."/>
            <person name="Rivas-Marin E."/>
            <person name="Kohn T."/>
            <person name="Peeters S.H."/>
            <person name="Heuer A."/>
            <person name="Rast P."/>
            <person name="Oberbeckmann S."/>
            <person name="Bunk B."/>
            <person name="Jeske O."/>
            <person name="Meyerdierks A."/>
            <person name="Storesund J.E."/>
            <person name="Kallscheuer N."/>
            <person name="Luecker S."/>
            <person name="Lage O.M."/>
            <person name="Pohl T."/>
            <person name="Merkel B.J."/>
            <person name="Hornburger P."/>
            <person name="Mueller R.-W."/>
            <person name="Bruemmer F."/>
            <person name="Labrenz M."/>
            <person name="Spormann A.M."/>
            <person name="Op Den Camp H."/>
            <person name="Overmann J."/>
            <person name="Amann R."/>
            <person name="Jetten M.S.M."/>
            <person name="Mascher T."/>
            <person name="Medema M.H."/>
            <person name="Devos D.P."/>
            <person name="Kaster A.-K."/>
            <person name="Ovreas L."/>
            <person name="Rohde M."/>
            <person name="Galperin M.Y."/>
            <person name="Jogler C."/>
        </authorList>
    </citation>
    <scope>NUCLEOTIDE SEQUENCE [LARGE SCALE GENOMIC DNA]</scope>
    <source>
        <strain evidence="1 2">Pla108</strain>
    </source>
</reference>
<sequence length="130" mass="13010">MKKLIALCIVTTVVSSTTGCGCCRRLRDFVCRGAQCGGSALAAPAPMAYAPPPMAVAPMAYDPGCSYAGYDPGCNYSVGYGGPSYDSGWSPGAAGCESCSGGYAMPSDGGYLVDPNASSSMPGPQPLNGN</sequence>
<dbReference type="Proteomes" id="UP000317421">
    <property type="component" value="Unassembled WGS sequence"/>
</dbReference>
<dbReference type="OrthoDB" id="289462at2"/>
<organism evidence="1 2">
    <name type="scientific">Botrimarina colliarenosi</name>
    <dbReference type="NCBI Taxonomy" id="2528001"/>
    <lineage>
        <taxon>Bacteria</taxon>
        <taxon>Pseudomonadati</taxon>
        <taxon>Planctomycetota</taxon>
        <taxon>Planctomycetia</taxon>
        <taxon>Pirellulales</taxon>
        <taxon>Lacipirellulaceae</taxon>
        <taxon>Botrimarina</taxon>
    </lineage>
</organism>
<name>A0A5C5ZYF2_9BACT</name>
<evidence type="ECO:0000313" key="1">
    <source>
        <dbReference type="EMBL" id="TWT92329.1"/>
    </source>
</evidence>
<dbReference type="RefSeq" id="WP_146446798.1">
    <property type="nucleotide sequence ID" value="NZ_SJPR01000011.1"/>
</dbReference>
<dbReference type="PROSITE" id="PS51257">
    <property type="entry name" value="PROKAR_LIPOPROTEIN"/>
    <property type="match status" value="1"/>
</dbReference>
<accession>A0A5C5ZYF2</accession>
<gene>
    <name evidence="1" type="ORF">Pla108_41280</name>
</gene>
<dbReference type="EMBL" id="SJPR01000011">
    <property type="protein sequence ID" value="TWT92329.1"/>
    <property type="molecule type" value="Genomic_DNA"/>
</dbReference>
<evidence type="ECO:0000313" key="2">
    <source>
        <dbReference type="Proteomes" id="UP000317421"/>
    </source>
</evidence>
<proteinExistence type="predicted"/>
<keyword evidence="2" id="KW-1185">Reference proteome</keyword>
<comment type="caution">
    <text evidence="1">The sequence shown here is derived from an EMBL/GenBank/DDBJ whole genome shotgun (WGS) entry which is preliminary data.</text>
</comment>
<protein>
    <submittedName>
        <fullName evidence="1">Uncharacterized protein</fullName>
    </submittedName>
</protein>
<dbReference type="AlphaFoldDB" id="A0A5C5ZYF2"/>